<dbReference type="OrthoDB" id="308521at2"/>
<dbReference type="InterPro" id="IPR008792">
    <property type="entry name" value="PQQD"/>
</dbReference>
<dbReference type="InterPro" id="IPR041881">
    <property type="entry name" value="PqqD_sf"/>
</dbReference>
<evidence type="ECO:0000313" key="1">
    <source>
        <dbReference type="EMBL" id="SUY46762.1"/>
    </source>
</evidence>
<protein>
    <recommendedName>
        <fullName evidence="3">Coenzyme PQQ synthesis protein D (PqqD)</fullName>
    </recommendedName>
</protein>
<dbReference type="Pfam" id="PF05402">
    <property type="entry name" value="PqqD"/>
    <property type="match status" value="1"/>
</dbReference>
<dbReference type="EMBL" id="UFWZ01000001">
    <property type="protein sequence ID" value="SUY46762.1"/>
    <property type="molecule type" value="Genomic_DNA"/>
</dbReference>
<dbReference type="Proteomes" id="UP000254664">
    <property type="component" value="Unassembled WGS sequence"/>
</dbReference>
<name>A0A381J8R6_9CLOT</name>
<dbReference type="AlphaFoldDB" id="A0A381J8R6"/>
<sequence length="125" mass="14884">MSKLSSSEVKNESDNFLLYIPIIKHDLYEVRKGNVYLIFIHDKPLEKVLRWLVKRPYKSEVQLDIIGSEVWLLIDGKSNIHDIGRMLFKKFGDDCYPIYDRLILYLKYLNKKGWISFKKDETISL</sequence>
<reference evidence="1 2" key="1">
    <citation type="submission" date="2018-06" db="EMBL/GenBank/DDBJ databases">
        <authorList>
            <consortium name="Pathogen Informatics"/>
            <person name="Doyle S."/>
        </authorList>
    </citation>
    <scope>NUCLEOTIDE SEQUENCE [LARGE SCALE GENOMIC DNA]</scope>
    <source>
        <strain evidence="1 2">NCTC9836</strain>
    </source>
</reference>
<evidence type="ECO:0000313" key="2">
    <source>
        <dbReference type="Proteomes" id="UP000254664"/>
    </source>
</evidence>
<dbReference type="Gene3D" id="1.10.10.1150">
    <property type="entry name" value="Coenzyme PQQ synthesis protein D (PqqD)"/>
    <property type="match status" value="1"/>
</dbReference>
<organism evidence="1 2">
    <name type="scientific">Clostridium putrefaciens</name>
    <dbReference type="NCBI Taxonomy" id="99675"/>
    <lineage>
        <taxon>Bacteria</taxon>
        <taxon>Bacillati</taxon>
        <taxon>Bacillota</taxon>
        <taxon>Clostridia</taxon>
        <taxon>Eubacteriales</taxon>
        <taxon>Clostridiaceae</taxon>
        <taxon>Clostridium</taxon>
    </lineage>
</organism>
<dbReference type="RefSeq" id="WP_115640798.1">
    <property type="nucleotide sequence ID" value="NZ_UFWZ01000001.1"/>
</dbReference>
<proteinExistence type="predicted"/>
<gene>
    <name evidence="1" type="ORF">NCTC9836_01069</name>
</gene>
<keyword evidence="2" id="KW-1185">Reference proteome</keyword>
<accession>A0A381J8R6</accession>
<evidence type="ECO:0008006" key="3">
    <source>
        <dbReference type="Google" id="ProtNLM"/>
    </source>
</evidence>